<sequence>MIQRNKTDWNNKSVFIIHRNRTLRFYPAEMRLLPAVVDYPWAIVIVWCQDSQMTCFLTWV</sequence>
<dbReference type="AlphaFoldDB" id="A0A7U0Q689"/>
<protein>
    <submittedName>
        <fullName evidence="1">Uncharacterized protein</fullName>
    </submittedName>
</protein>
<accession>A0A7U0Q689</accession>
<name>A0A7U0Q689_ECOLX</name>
<dbReference type="EMBL" id="MT773680">
    <property type="protein sequence ID" value="QQW38694.1"/>
    <property type="molecule type" value="Genomic_DNA"/>
</dbReference>
<reference evidence="1" key="1">
    <citation type="submission" date="2020-07" db="EMBL/GenBank/DDBJ databases">
        <title>Faecal carriage and genetic characterization of CTX-M-1/9/1-producing Escherichia coli from healthy humans in Hangzhou, China.</title>
        <authorList>
            <person name="Chen J."/>
        </authorList>
    </citation>
    <scope>NUCLEOTIDE SEQUENCE</scope>
    <source>
        <strain evidence="1">1653</strain>
    </source>
</reference>
<proteinExistence type="predicted"/>
<evidence type="ECO:0000313" key="1">
    <source>
        <dbReference type="EMBL" id="QQW38694.1"/>
    </source>
</evidence>
<organism evidence="1">
    <name type="scientific">Escherichia coli</name>
    <dbReference type="NCBI Taxonomy" id="562"/>
    <lineage>
        <taxon>Bacteria</taxon>
        <taxon>Pseudomonadati</taxon>
        <taxon>Pseudomonadota</taxon>
        <taxon>Gammaproteobacteria</taxon>
        <taxon>Enterobacterales</taxon>
        <taxon>Enterobacteriaceae</taxon>
        <taxon>Escherichia</taxon>
    </lineage>
</organism>